<feature type="non-terminal residue" evidence="1">
    <location>
        <position position="77"/>
    </location>
</feature>
<reference evidence="1" key="1">
    <citation type="submission" date="2022-08" db="EMBL/GenBank/DDBJ databases">
        <authorList>
            <person name="Kallberg Y."/>
            <person name="Tangrot J."/>
            <person name="Rosling A."/>
        </authorList>
    </citation>
    <scope>NUCLEOTIDE SEQUENCE</scope>
    <source>
        <strain evidence="1">Wild A</strain>
    </source>
</reference>
<name>A0A9W4T3G1_9GLOM</name>
<keyword evidence="2" id="KW-1185">Reference proteome</keyword>
<gene>
    <name evidence="1" type="ORF">FWILDA_LOCUS14582</name>
</gene>
<dbReference type="EMBL" id="CAMKVN010006576">
    <property type="protein sequence ID" value="CAI2190450.1"/>
    <property type="molecule type" value="Genomic_DNA"/>
</dbReference>
<dbReference type="Proteomes" id="UP001153678">
    <property type="component" value="Unassembled WGS sequence"/>
</dbReference>
<sequence>MQDNNINSLYKEGFENFHVRLEEFLTVNEIICDKNSAYFKICSSAYVESTDIIQTSGSYYGNEWFSDIVISSNEETM</sequence>
<evidence type="ECO:0000313" key="1">
    <source>
        <dbReference type="EMBL" id="CAI2190450.1"/>
    </source>
</evidence>
<evidence type="ECO:0000313" key="2">
    <source>
        <dbReference type="Proteomes" id="UP001153678"/>
    </source>
</evidence>
<dbReference type="AlphaFoldDB" id="A0A9W4T3G1"/>
<dbReference type="OrthoDB" id="2386664at2759"/>
<proteinExistence type="predicted"/>
<organism evidence="1 2">
    <name type="scientific">Funneliformis geosporum</name>
    <dbReference type="NCBI Taxonomy" id="1117311"/>
    <lineage>
        <taxon>Eukaryota</taxon>
        <taxon>Fungi</taxon>
        <taxon>Fungi incertae sedis</taxon>
        <taxon>Mucoromycota</taxon>
        <taxon>Glomeromycotina</taxon>
        <taxon>Glomeromycetes</taxon>
        <taxon>Glomerales</taxon>
        <taxon>Glomeraceae</taxon>
        <taxon>Funneliformis</taxon>
    </lineage>
</organism>
<accession>A0A9W4T3G1</accession>
<protein>
    <submittedName>
        <fullName evidence="1">15615_t:CDS:1</fullName>
    </submittedName>
</protein>
<comment type="caution">
    <text evidence="1">The sequence shown here is derived from an EMBL/GenBank/DDBJ whole genome shotgun (WGS) entry which is preliminary data.</text>
</comment>